<sequence>MKKNYILIAIVFGATSLNAQVGINTELPKSTLHVKESEEFKSTLPEGIITPQFSGNDLKAKDNLYTELQKGTIVYITEGLTEAASDKTININNPGYYFFDGAVWQKMNIEPWRIQNTNKQASNNYENIYQEGNVAIGFKENDPTSKYKLDVKGATKTEVNSENENYVKINGDKGRVPYLGNFNYNFESYYSGDIIDFTNSENVFNNSLINGRLSTRNTLYYPTNNNSLKLIGREERYDNKTNSDLHSNVQSIHLLNGNSASFTVSTDSDKYLHNGIVMQSNPDASNLKSVFTLNSRQDFENQNTISLSDPKGIVFQYSKPDEVSGIRTSGAYIFPKSIGSENQVLTTKGYDNSNPPRDADGNPLIRTELEWKNISDLTSPQPWKVQGTETQASDNNQNIYQEGKVAIGFDKDGPVSNYNLHVKGTSNVVNNTSSLNSFDVKGLAVDYGSSNEIIVDVKSMYSGEAIDITNPENILSIDSKTNNRKGYYEVIGSANSTDTNQTLKQEIFFDKSNPDLKINVNKSTGFVGKSAINQIFINSGNNHSNSIIMQSDSEDVGLNGFVLESKVNGNVNKISLENSTGIKFSFSDNNDTENKSSYVFPRKAGTLNQVLVSKTQDETNTTHLEWKNISDLISPQTEPWKIQGTDTQASDNNQNIYQEGKVAIGHKLTDRVADTSLEVNGAISTIKTTNINNQKFTNSKLISQEFNNGNESVFIDGNFGYLGEPFDFTSSVSNFRNSVEDIILSPKGFMDYKVTGLTDNRLVSLNEVRIYDKTNSNQKIIFENDYGINLSNSNYRVATGVGEYSTGLKMISDVNNSGEFSNQFILGSYNISNKNEIKLGTTEENVTFKFSRKISDDMYREESYVFPSNNGEKNQVLVTDGGSSNTINSNAKLEWKNMGEIVEEVVLNKIKIKSPGNKCFEITVSDNGQLNTEEVTCPQ</sequence>
<keyword evidence="1" id="KW-0732">Signal</keyword>
<dbReference type="RefSeq" id="WP_230475490.1">
    <property type="nucleotide sequence ID" value="NZ_CP072842.1"/>
</dbReference>
<protein>
    <submittedName>
        <fullName evidence="2">Uncharacterized protein</fullName>
    </submittedName>
</protein>
<feature type="chain" id="PRO_5046169916" evidence="1">
    <location>
        <begin position="20"/>
        <end position="939"/>
    </location>
</feature>
<evidence type="ECO:0000256" key="1">
    <source>
        <dbReference type="SAM" id="SignalP"/>
    </source>
</evidence>
<reference evidence="3" key="2">
    <citation type="submission" date="2021-04" db="EMBL/GenBank/DDBJ databases">
        <title>Taxonomy of Flavobacteriaceae bacterium ZY171143.</title>
        <authorList>
            <person name="Li F."/>
        </authorList>
    </citation>
    <scope>NUCLEOTIDE SEQUENCE [LARGE SCALE GENOMIC DNA]</scope>
    <source>
        <strain evidence="3">ZY171143</strain>
    </source>
</reference>
<evidence type="ECO:0000313" key="3">
    <source>
        <dbReference type="Proteomes" id="UP000672011"/>
    </source>
</evidence>
<proteinExistence type="predicted"/>
<gene>
    <name evidence="2" type="ORF">J9309_08665</name>
</gene>
<evidence type="ECO:0000313" key="2">
    <source>
        <dbReference type="EMBL" id="QTV04869.1"/>
    </source>
</evidence>
<name>A0ABX7XAR2_9FLAO</name>
<dbReference type="Proteomes" id="UP000672011">
    <property type="component" value="Chromosome"/>
</dbReference>
<dbReference type="EMBL" id="CP072842">
    <property type="protein sequence ID" value="QTV04869.1"/>
    <property type="molecule type" value="Genomic_DNA"/>
</dbReference>
<organism evidence="2 3">
    <name type="scientific">Faecalibacter bovis</name>
    <dbReference type="NCBI Taxonomy" id="2898187"/>
    <lineage>
        <taxon>Bacteria</taxon>
        <taxon>Pseudomonadati</taxon>
        <taxon>Bacteroidota</taxon>
        <taxon>Flavobacteriia</taxon>
        <taxon>Flavobacteriales</taxon>
        <taxon>Weeksellaceae</taxon>
        <taxon>Faecalibacter</taxon>
    </lineage>
</organism>
<reference evidence="2 3" key="1">
    <citation type="journal article" date="2021" name="Int. J. Syst. Evol. Microbiol.">
        <title>Faecalibacter bovis sp. nov., isolated from cow faeces.</title>
        <authorList>
            <person name="Li F."/>
            <person name="Zhao W."/>
            <person name="Hong Q."/>
            <person name="Shao Q."/>
            <person name="Song J."/>
            <person name="Yang S."/>
        </authorList>
    </citation>
    <scope>NUCLEOTIDE SEQUENCE [LARGE SCALE GENOMIC DNA]</scope>
    <source>
        <strain evidence="2 3">ZY171143</strain>
    </source>
</reference>
<accession>A0ABX7XAR2</accession>
<feature type="signal peptide" evidence="1">
    <location>
        <begin position="1"/>
        <end position="19"/>
    </location>
</feature>
<keyword evidence="3" id="KW-1185">Reference proteome</keyword>